<feature type="domain" description="Mandelate racemase/muconate lactonizing enzyme C-terminal" evidence="7">
    <location>
        <begin position="148"/>
        <end position="240"/>
    </location>
</feature>
<keyword evidence="9" id="KW-1185">Reference proteome</keyword>
<evidence type="ECO:0000256" key="4">
    <source>
        <dbReference type="ARBA" id="ARBA00023239"/>
    </source>
</evidence>
<evidence type="ECO:0000256" key="2">
    <source>
        <dbReference type="ARBA" id="ARBA00022723"/>
    </source>
</evidence>
<dbReference type="SFLD" id="SFLDF00009">
    <property type="entry name" value="o-succinylbenzoate_synthase"/>
    <property type="match status" value="1"/>
</dbReference>
<dbReference type="SFLD" id="SFLDG00180">
    <property type="entry name" value="muconate_cycloisomerase"/>
    <property type="match status" value="1"/>
</dbReference>
<dbReference type="SUPFAM" id="SSF51604">
    <property type="entry name" value="Enolase C-terminal domain-like"/>
    <property type="match status" value="1"/>
</dbReference>
<dbReference type="InterPro" id="IPR029065">
    <property type="entry name" value="Enolase_C-like"/>
</dbReference>
<accession>A0A0R2CMV3</accession>
<dbReference type="STRING" id="1423729.FC80_GL001555"/>
<evidence type="ECO:0000313" key="8">
    <source>
        <dbReference type="EMBL" id="KRM92618.1"/>
    </source>
</evidence>
<dbReference type="NCBIfam" id="TIGR01928">
    <property type="entry name" value="menC_lowGC_arch"/>
    <property type="match status" value="1"/>
</dbReference>
<dbReference type="Pfam" id="PF13378">
    <property type="entry name" value="MR_MLE_C"/>
    <property type="match status" value="1"/>
</dbReference>
<comment type="caution">
    <text evidence="8">The sequence shown here is derived from an EMBL/GenBank/DDBJ whole genome shotgun (WGS) entry which is preliminary data.</text>
</comment>
<dbReference type="InterPro" id="IPR013341">
    <property type="entry name" value="Mandelate_racemase_N_dom"/>
</dbReference>
<evidence type="ECO:0000313" key="9">
    <source>
        <dbReference type="Proteomes" id="UP000051131"/>
    </source>
</evidence>
<keyword evidence="2" id="KW-0479">Metal-binding</keyword>
<dbReference type="GO" id="GO:0009234">
    <property type="term" value="P:menaquinone biosynthetic process"/>
    <property type="evidence" value="ECO:0007669"/>
    <property type="project" value="UniProtKB-UniRule"/>
</dbReference>
<dbReference type="InterPro" id="IPR036849">
    <property type="entry name" value="Enolase-like_C_sf"/>
</dbReference>
<dbReference type="Pfam" id="PF02746">
    <property type="entry name" value="MR_MLE_N"/>
    <property type="match status" value="1"/>
</dbReference>
<dbReference type="UniPathway" id="UPA01057">
    <property type="reaction ID" value="UER00165"/>
</dbReference>
<sequence length="372" mass="41226">MKIIEMHLLPVTLKLKSPFISSHESVSEREITIIGIKDTNGLWGYGELETFSFPYYTAETQKTARVIIQTILAPLLKNVDIKQPEDITKIFNLVAGNQMAKAAIETAYWDLFAKTLNLSLASLLAKKMNTTYRAKVAVGISIGMQSSLHDLQREVISAKKQGYTRIKIKVKSYSDLTSALKIIHSFSDLAFMIDANSSFNLNVVSYLKNLDLPNLVMIEQPLRTTDFVDHANLQSKINLPICLDENIFSLDDVKTAFALGSARAINLKISRVGGIANALEIIRFCWQNNLIIWCGGMLEGGIGRATNLAVASLAGLDFPGDISASSRYYFKDIIKSNFILCKGQLELPSSTGIGVSLFLEYENQLQETTNIL</sequence>
<dbReference type="GO" id="GO:0016854">
    <property type="term" value="F:racemase and epimerase activity"/>
    <property type="evidence" value="ECO:0007669"/>
    <property type="project" value="UniProtKB-ARBA"/>
</dbReference>
<dbReference type="PANTHER" id="PTHR48073">
    <property type="entry name" value="O-SUCCINYLBENZOATE SYNTHASE-RELATED"/>
    <property type="match status" value="1"/>
</dbReference>
<name>A0A0R2CMV3_9LACO</name>
<evidence type="ECO:0000259" key="7">
    <source>
        <dbReference type="SMART" id="SM00922"/>
    </source>
</evidence>
<dbReference type="PANTHER" id="PTHR48073:SF5">
    <property type="entry name" value="O-SUCCINYLBENZOATE SYNTHASE"/>
    <property type="match status" value="1"/>
</dbReference>
<dbReference type="GO" id="GO:0046872">
    <property type="term" value="F:metal ion binding"/>
    <property type="evidence" value="ECO:0007669"/>
    <property type="project" value="UniProtKB-KW"/>
</dbReference>
<evidence type="ECO:0000256" key="6">
    <source>
        <dbReference type="NCBIfam" id="TIGR01928"/>
    </source>
</evidence>
<dbReference type="Gene3D" id="3.30.390.10">
    <property type="entry name" value="Enolase-like, N-terminal domain"/>
    <property type="match status" value="1"/>
</dbReference>
<dbReference type="InterPro" id="IPR029017">
    <property type="entry name" value="Enolase-like_N"/>
</dbReference>
<dbReference type="SFLD" id="SFLDS00001">
    <property type="entry name" value="Enolase"/>
    <property type="match status" value="1"/>
</dbReference>
<dbReference type="AlphaFoldDB" id="A0A0R2CMV3"/>
<evidence type="ECO:0000256" key="1">
    <source>
        <dbReference type="ARBA" id="ARBA00001968"/>
    </source>
</evidence>
<gene>
    <name evidence="8" type="ORF">FC80_GL001555</name>
</gene>
<dbReference type="InterPro" id="IPR013342">
    <property type="entry name" value="Mandelate_racemase_C"/>
</dbReference>
<dbReference type="Gene3D" id="3.20.20.120">
    <property type="entry name" value="Enolase-like C-terminal domain"/>
    <property type="match status" value="1"/>
</dbReference>
<evidence type="ECO:0000256" key="3">
    <source>
        <dbReference type="ARBA" id="ARBA00022842"/>
    </source>
</evidence>
<dbReference type="InterPro" id="IPR010197">
    <property type="entry name" value="OSBS/NAAAR"/>
</dbReference>
<dbReference type="UniPathway" id="UPA00079"/>
<keyword evidence="4" id="KW-0456">Lyase</keyword>
<dbReference type="OrthoDB" id="9774531at2"/>
<dbReference type="PATRIC" id="fig|1423729.3.peg.1578"/>
<comment type="cofactor">
    <cofactor evidence="1">
        <name>a divalent metal cation</name>
        <dbReference type="ChEBI" id="CHEBI:60240"/>
    </cofactor>
</comment>
<dbReference type="Proteomes" id="UP000051131">
    <property type="component" value="Unassembled WGS sequence"/>
</dbReference>
<evidence type="ECO:0000256" key="5">
    <source>
        <dbReference type="ARBA" id="ARBA00029491"/>
    </source>
</evidence>
<proteinExistence type="predicted"/>
<reference evidence="8 9" key="1">
    <citation type="journal article" date="2015" name="Genome Announc.">
        <title>Expanding the biotechnology potential of lactobacilli through comparative genomics of 213 strains and associated genera.</title>
        <authorList>
            <person name="Sun Z."/>
            <person name="Harris H.M."/>
            <person name="McCann A."/>
            <person name="Guo C."/>
            <person name="Argimon S."/>
            <person name="Zhang W."/>
            <person name="Yang X."/>
            <person name="Jeffery I.B."/>
            <person name="Cooney J.C."/>
            <person name="Kagawa T.F."/>
            <person name="Liu W."/>
            <person name="Song Y."/>
            <person name="Salvetti E."/>
            <person name="Wrobel A."/>
            <person name="Rasinkangas P."/>
            <person name="Parkhill J."/>
            <person name="Rea M.C."/>
            <person name="O'Sullivan O."/>
            <person name="Ritari J."/>
            <person name="Douillard F.P."/>
            <person name="Paul Ross R."/>
            <person name="Yang R."/>
            <person name="Briner A.E."/>
            <person name="Felis G.E."/>
            <person name="de Vos W.M."/>
            <person name="Barrangou R."/>
            <person name="Klaenhammer T.R."/>
            <person name="Caufield P.W."/>
            <person name="Cui Y."/>
            <person name="Zhang H."/>
            <person name="O'Toole P.W."/>
        </authorList>
    </citation>
    <scope>NUCLEOTIDE SEQUENCE [LARGE SCALE GENOMIC DNA]</scope>
    <source>
        <strain evidence="8 9">DSM 21116</strain>
    </source>
</reference>
<protein>
    <recommendedName>
        <fullName evidence="5 6">o-succinylbenzoate synthase</fullName>
        <ecNumber evidence="5 6">4.2.1.113</ecNumber>
    </recommendedName>
</protein>
<dbReference type="EC" id="4.2.1.113" evidence="5 6"/>
<keyword evidence="3" id="KW-0460">Magnesium</keyword>
<dbReference type="GO" id="GO:0043748">
    <property type="term" value="F:O-succinylbenzoate synthase activity"/>
    <property type="evidence" value="ECO:0007669"/>
    <property type="project" value="UniProtKB-EC"/>
</dbReference>
<dbReference type="EMBL" id="AYZE01000005">
    <property type="protein sequence ID" value="KRM92618.1"/>
    <property type="molecule type" value="Genomic_DNA"/>
</dbReference>
<dbReference type="SMART" id="SM00922">
    <property type="entry name" value="MR_MLE"/>
    <property type="match status" value="1"/>
</dbReference>
<organism evidence="8 9">
    <name type="scientific">Liquorilactobacillus cacaonum DSM 21116</name>
    <dbReference type="NCBI Taxonomy" id="1423729"/>
    <lineage>
        <taxon>Bacteria</taxon>
        <taxon>Bacillati</taxon>
        <taxon>Bacillota</taxon>
        <taxon>Bacilli</taxon>
        <taxon>Lactobacillales</taxon>
        <taxon>Lactobacillaceae</taxon>
        <taxon>Liquorilactobacillus</taxon>
    </lineage>
</organism>
<dbReference type="SUPFAM" id="SSF54826">
    <property type="entry name" value="Enolase N-terminal domain-like"/>
    <property type="match status" value="1"/>
</dbReference>
<dbReference type="RefSeq" id="WP_057828221.1">
    <property type="nucleotide sequence ID" value="NZ_AYZE01000005.1"/>
</dbReference>